<dbReference type="EMBL" id="CM010722">
    <property type="protein sequence ID" value="RZC73361.1"/>
    <property type="molecule type" value="Genomic_DNA"/>
</dbReference>
<evidence type="ECO:0000313" key="2">
    <source>
        <dbReference type="EMBL" id="RZC73361.1"/>
    </source>
</evidence>
<keyword evidence="1" id="KW-1133">Transmembrane helix</keyword>
<feature type="transmembrane region" description="Helical" evidence="1">
    <location>
        <begin position="28"/>
        <end position="48"/>
    </location>
</feature>
<accession>A0A4Y7KMG0</accession>
<evidence type="ECO:0000313" key="3">
    <source>
        <dbReference type="Proteomes" id="UP000316621"/>
    </source>
</evidence>
<reference evidence="2 3" key="1">
    <citation type="journal article" date="2018" name="Science">
        <title>The opium poppy genome and morphinan production.</title>
        <authorList>
            <person name="Guo L."/>
            <person name="Winzer T."/>
            <person name="Yang X."/>
            <person name="Li Y."/>
            <person name="Ning Z."/>
            <person name="He Z."/>
            <person name="Teodor R."/>
            <person name="Lu Y."/>
            <person name="Bowser T.A."/>
            <person name="Graham I.A."/>
            <person name="Ye K."/>
        </authorList>
    </citation>
    <scope>NUCLEOTIDE SEQUENCE [LARGE SCALE GENOMIC DNA]</scope>
    <source>
        <strain evidence="3">cv. HN1</strain>
        <tissue evidence="2">Leaves</tissue>
    </source>
</reference>
<sequence length="124" mass="13603">MKTSLIWSLNSKTIRADSSSEDNVGRTVAIIVGVLAGVAVIIVLLSFLRKALGMPPPVHDRSYSSKPLDAHTQVQTKFTCILVCTSQTIENSMTVQKHYIRFQVKSLSDTIVVDMIPDMITVPS</sequence>
<dbReference type="Gramene" id="RZC73361">
    <property type="protein sequence ID" value="RZC73361"/>
    <property type="gene ID" value="C5167_048836"/>
</dbReference>
<organism evidence="2 3">
    <name type="scientific">Papaver somniferum</name>
    <name type="common">Opium poppy</name>
    <dbReference type="NCBI Taxonomy" id="3469"/>
    <lineage>
        <taxon>Eukaryota</taxon>
        <taxon>Viridiplantae</taxon>
        <taxon>Streptophyta</taxon>
        <taxon>Embryophyta</taxon>
        <taxon>Tracheophyta</taxon>
        <taxon>Spermatophyta</taxon>
        <taxon>Magnoliopsida</taxon>
        <taxon>Ranunculales</taxon>
        <taxon>Papaveraceae</taxon>
        <taxon>Papaveroideae</taxon>
        <taxon>Papaver</taxon>
    </lineage>
</organism>
<dbReference type="AlphaFoldDB" id="A0A4Y7KMG0"/>
<keyword evidence="1" id="KW-0472">Membrane</keyword>
<keyword evidence="3" id="KW-1185">Reference proteome</keyword>
<protein>
    <submittedName>
        <fullName evidence="2">Uncharacterized protein</fullName>
    </submittedName>
</protein>
<evidence type="ECO:0000256" key="1">
    <source>
        <dbReference type="SAM" id="Phobius"/>
    </source>
</evidence>
<proteinExistence type="predicted"/>
<keyword evidence="1" id="KW-0812">Transmembrane</keyword>
<name>A0A4Y7KMG0_PAPSO</name>
<gene>
    <name evidence="2" type="ORF">C5167_048836</name>
</gene>
<dbReference type="Proteomes" id="UP000316621">
    <property type="component" value="Chromosome 8"/>
</dbReference>